<dbReference type="EMBL" id="AP019308">
    <property type="protein sequence ID" value="BBH22835.1"/>
    <property type="molecule type" value="Genomic_DNA"/>
</dbReference>
<dbReference type="Gene3D" id="2.130.10.10">
    <property type="entry name" value="YVTN repeat-like/Quinoprotein amine dehydrogenase"/>
    <property type="match status" value="1"/>
</dbReference>
<dbReference type="Proteomes" id="UP000275368">
    <property type="component" value="Chromosome"/>
</dbReference>
<protein>
    <recommendedName>
        <fullName evidence="1">Pyrrolo-quinoline quinone repeat domain-containing protein</fullName>
    </recommendedName>
</protein>
<dbReference type="SMART" id="SM00564">
    <property type="entry name" value="PQQ"/>
    <property type="match status" value="3"/>
</dbReference>
<dbReference type="PANTHER" id="PTHR34512">
    <property type="entry name" value="CELL SURFACE PROTEIN"/>
    <property type="match status" value="1"/>
</dbReference>
<evidence type="ECO:0000313" key="2">
    <source>
        <dbReference type="EMBL" id="BBH22835.1"/>
    </source>
</evidence>
<dbReference type="AlphaFoldDB" id="A0A3G9J3A5"/>
<dbReference type="InterPro" id="IPR015943">
    <property type="entry name" value="WD40/YVTN_repeat-like_dom_sf"/>
</dbReference>
<evidence type="ECO:0000313" key="3">
    <source>
        <dbReference type="Proteomes" id="UP000275368"/>
    </source>
</evidence>
<dbReference type="RefSeq" id="WP_125661559.1">
    <property type="nucleotide sequence ID" value="NZ_AP019308.1"/>
</dbReference>
<dbReference type="InterPro" id="IPR002372">
    <property type="entry name" value="PQQ_rpt_dom"/>
</dbReference>
<dbReference type="Pfam" id="PF13360">
    <property type="entry name" value="PQQ_2"/>
    <property type="match status" value="2"/>
</dbReference>
<keyword evidence="3" id="KW-1185">Reference proteome</keyword>
<dbReference type="InterPro" id="IPR011047">
    <property type="entry name" value="Quinoprotein_ADH-like_sf"/>
</dbReference>
<dbReference type="SUPFAM" id="SSF50998">
    <property type="entry name" value="Quinoprotein alcohol dehydrogenase-like"/>
    <property type="match status" value="1"/>
</dbReference>
<accession>A0A3G9J3A5</accession>
<gene>
    <name evidence="2" type="ORF">Back11_41800</name>
</gene>
<dbReference type="KEGG" id="pbk:Back11_41800"/>
<proteinExistence type="predicted"/>
<dbReference type="PANTHER" id="PTHR34512:SF30">
    <property type="entry name" value="OUTER MEMBRANE PROTEIN ASSEMBLY FACTOR BAMB"/>
    <property type="match status" value="1"/>
</dbReference>
<feature type="domain" description="Pyrrolo-quinoline quinone repeat" evidence="1">
    <location>
        <begin position="58"/>
        <end position="149"/>
    </location>
</feature>
<dbReference type="InterPro" id="IPR018391">
    <property type="entry name" value="PQQ_b-propeller_rpt"/>
</dbReference>
<evidence type="ECO:0000259" key="1">
    <source>
        <dbReference type="Pfam" id="PF13360"/>
    </source>
</evidence>
<organism evidence="2 3">
    <name type="scientific">Paenibacillus baekrokdamisoli</name>
    <dbReference type="NCBI Taxonomy" id="1712516"/>
    <lineage>
        <taxon>Bacteria</taxon>
        <taxon>Bacillati</taxon>
        <taxon>Bacillota</taxon>
        <taxon>Bacilli</taxon>
        <taxon>Bacillales</taxon>
        <taxon>Paenibacillaceae</taxon>
        <taxon>Paenibacillus</taxon>
    </lineage>
</organism>
<feature type="domain" description="Pyrrolo-quinoline quinone repeat" evidence="1">
    <location>
        <begin position="158"/>
        <end position="280"/>
    </location>
</feature>
<dbReference type="OrthoDB" id="2664209at2"/>
<name>A0A3G9J3A5_9BACL</name>
<reference evidence="2 3" key="1">
    <citation type="submission" date="2018-11" db="EMBL/GenBank/DDBJ databases">
        <title>Complete genome sequence of Paenibacillus baekrokdamisoli strain KCTC 33723.</title>
        <authorList>
            <person name="Kang S.W."/>
            <person name="Lee K.C."/>
            <person name="Kim K.K."/>
            <person name="Kim J.S."/>
            <person name="Kim D.S."/>
            <person name="Ko S.H."/>
            <person name="Yang S.H."/>
            <person name="Lee J.S."/>
        </authorList>
    </citation>
    <scope>NUCLEOTIDE SEQUENCE [LARGE SCALE GENOMIC DNA]</scope>
    <source>
        <strain evidence="2 3">KCTC 33723</strain>
    </source>
</reference>
<sequence>MRELRRIVMKRGARAAAALLTVSALLLSGTAVYAGIDPHTSYVGANFDTSTVVPTVKVQWSVIADKLPDDFRMNEGYVAASSSTLFVIQSGKLLAIQARTGKKLWSFGTHLKAPLLYEDGRIVVNSDSGNLYGVDAIKGKKLWTTSVPSKEATKLFADKGQLYVMNGDIQAYRISDGKFLWKDNYSEQLPSDQLLVQGNRLLIENTESGAYMYSVLHAFDSSTGKEAWRLNNETFPIDARGNNVISSRAQTMFDHVMLTTLDTIDVQTGKVVKTQVYNPQNIDVAKKDFYGPGHTWIIGDKVFIAYQSSVYSYPLNQDPSTVKREAYKLTGISDQATLAAGPYDGRLIFAYSGQVYGVKMVNNSPISYNAGMSNPVARFDIIGQGIYVALTDGKLIATDLTTAKPVLQLQTYARVFGKTIAVDGMIIVQTKGKMLAFPEPKQLKVKA</sequence>